<dbReference type="InterPro" id="IPR012507">
    <property type="entry name" value="YibE_F"/>
</dbReference>
<feature type="transmembrane region" description="Helical" evidence="1">
    <location>
        <begin position="271"/>
        <end position="293"/>
    </location>
</feature>
<keyword evidence="1" id="KW-0472">Membrane</keyword>
<feature type="transmembrane region" description="Helical" evidence="1">
    <location>
        <begin position="156"/>
        <end position="172"/>
    </location>
</feature>
<dbReference type="PANTHER" id="PTHR41771:SF1">
    <property type="entry name" value="MEMBRANE PROTEIN"/>
    <property type="match status" value="1"/>
</dbReference>
<keyword evidence="3" id="KW-1185">Reference proteome</keyword>
<keyword evidence="1" id="KW-1133">Transmembrane helix</keyword>
<organism evidence="2 3">
    <name type="scientific">Luteipulveratus halotolerans</name>
    <dbReference type="NCBI Taxonomy" id="1631356"/>
    <lineage>
        <taxon>Bacteria</taxon>
        <taxon>Bacillati</taxon>
        <taxon>Actinomycetota</taxon>
        <taxon>Actinomycetes</taxon>
        <taxon>Micrococcales</taxon>
        <taxon>Dermacoccaceae</taxon>
        <taxon>Luteipulveratus</taxon>
    </lineage>
</organism>
<reference evidence="3" key="1">
    <citation type="submission" date="2015-03" db="EMBL/GenBank/DDBJ databases">
        <title>Luteipulveratus halotolerans sp. nov., a novel actinobacterium (Dermacoccaceae) from Sarawak, Malaysia.</title>
        <authorList>
            <person name="Juboi H."/>
            <person name="Basik A."/>
            <person name="Shamsul S.S."/>
            <person name="Arnold P."/>
            <person name="Schmitt E.K."/>
            <person name="Sanglier J.-J."/>
            <person name="Yeo T."/>
        </authorList>
    </citation>
    <scope>NUCLEOTIDE SEQUENCE [LARGE SCALE GENOMIC DNA]</scope>
    <source>
        <strain evidence="3">C296001</strain>
    </source>
</reference>
<dbReference type="AlphaFoldDB" id="A0A0L6CHX5"/>
<feature type="transmembrane region" description="Helical" evidence="1">
    <location>
        <begin position="373"/>
        <end position="398"/>
    </location>
</feature>
<name>A0A0L6CHX5_9MICO</name>
<feature type="transmembrane region" description="Helical" evidence="1">
    <location>
        <begin position="177"/>
        <end position="199"/>
    </location>
</feature>
<feature type="transmembrane region" description="Helical" evidence="1">
    <location>
        <begin position="205"/>
        <end position="226"/>
    </location>
</feature>
<evidence type="ECO:0008006" key="4">
    <source>
        <dbReference type="Google" id="ProtNLM"/>
    </source>
</evidence>
<feature type="transmembrane region" description="Helical" evidence="1">
    <location>
        <begin position="21"/>
        <end position="41"/>
    </location>
</feature>
<dbReference type="EMBL" id="LAIR01000002">
    <property type="protein sequence ID" value="KNX37205.1"/>
    <property type="molecule type" value="Genomic_DNA"/>
</dbReference>
<accession>A0A0L6CHX5</accession>
<comment type="caution">
    <text evidence="2">The sequence shown here is derived from an EMBL/GenBank/DDBJ whole genome shotgun (WGS) entry which is preliminary data.</text>
</comment>
<dbReference type="Proteomes" id="UP000037397">
    <property type="component" value="Unassembled WGS sequence"/>
</dbReference>
<feature type="transmembrane region" description="Helical" evidence="1">
    <location>
        <begin position="331"/>
        <end position="353"/>
    </location>
</feature>
<dbReference type="STRING" id="1631356.VV01_08715"/>
<dbReference type="Pfam" id="PF07907">
    <property type="entry name" value="YibE_F"/>
    <property type="match status" value="1"/>
</dbReference>
<protein>
    <recommendedName>
        <fullName evidence="4">YibE/F family protein</fullName>
    </recommendedName>
</protein>
<sequence length="415" mass="43729">MRRDRTHHQRDRATRRSARMLLAATLVPVALLTVLGLITLWPHDVDHQIRKDVVRTGGTTFVPGTIQSVRPVSCGETDASAGSPQAADAGAPDDHCAVLRMGVDGGPERGTLVDVTVDAVVLALSPHPGQRLQLARAQIPGEQPAYQFADFERDRPLALIAALFVLVVVLVARWRGLLALLGLGVAGAVLVLFVFPALITGAQPVLVGLVGSLAIMYVVLYCTHGFSVRTSTALLGTVFGLALAALLGWGATRWTHLTGAVSDDDYLLGQAAPHMHLTAVVMCGMIIAGLGVLNDVTITQASAVWELAEAGAGDNPRSLYRRAIRIGRDHIASTIYTIAFAWAGASLGTLLLISVYDRPLLDVARSELIAAELVSTLVGSIALVLSVPVTTAVAVAVVSQARERTTPRTVATADI</sequence>
<evidence type="ECO:0000313" key="2">
    <source>
        <dbReference type="EMBL" id="KNX37205.1"/>
    </source>
</evidence>
<dbReference type="PANTHER" id="PTHR41771">
    <property type="entry name" value="MEMBRANE PROTEIN-RELATED"/>
    <property type="match status" value="1"/>
</dbReference>
<keyword evidence="1" id="KW-0812">Transmembrane</keyword>
<gene>
    <name evidence="2" type="ORF">VV01_08715</name>
</gene>
<feature type="transmembrane region" description="Helical" evidence="1">
    <location>
        <begin position="233"/>
        <end position="251"/>
    </location>
</feature>
<proteinExistence type="predicted"/>
<evidence type="ECO:0000313" key="3">
    <source>
        <dbReference type="Proteomes" id="UP000037397"/>
    </source>
</evidence>
<evidence type="ECO:0000256" key="1">
    <source>
        <dbReference type="SAM" id="Phobius"/>
    </source>
</evidence>